<organism evidence="1 2">
    <name type="scientific">Parabacteroides faecis</name>
    <dbReference type="NCBI Taxonomy" id="1217282"/>
    <lineage>
        <taxon>Bacteria</taxon>
        <taxon>Pseudomonadati</taxon>
        <taxon>Bacteroidota</taxon>
        <taxon>Bacteroidia</taxon>
        <taxon>Bacteroidales</taxon>
        <taxon>Tannerellaceae</taxon>
        <taxon>Parabacteroides</taxon>
    </lineage>
</organism>
<sequence>MSKLKSVFEFIMALLGFLLDFGRKKEKKE</sequence>
<dbReference type="EMBL" id="JACHOC010000005">
    <property type="protein sequence ID" value="MBB4622966.1"/>
    <property type="molecule type" value="Genomic_DNA"/>
</dbReference>
<accession>A0ABR6KN72</accession>
<evidence type="ECO:0000313" key="2">
    <source>
        <dbReference type="Proteomes" id="UP000533637"/>
    </source>
</evidence>
<dbReference type="Proteomes" id="UP000533637">
    <property type="component" value="Unassembled WGS sequence"/>
</dbReference>
<keyword evidence="2" id="KW-1185">Reference proteome</keyword>
<protein>
    <submittedName>
        <fullName evidence="1">Uncharacterized protein</fullName>
    </submittedName>
</protein>
<reference evidence="1 2" key="1">
    <citation type="submission" date="2020-08" db="EMBL/GenBank/DDBJ databases">
        <title>Genomic Encyclopedia of Type Strains, Phase IV (KMG-IV): sequencing the most valuable type-strain genomes for metagenomic binning, comparative biology and taxonomic classification.</title>
        <authorList>
            <person name="Goeker M."/>
        </authorList>
    </citation>
    <scope>NUCLEOTIDE SEQUENCE [LARGE SCALE GENOMIC DNA]</scope>
    <source>
        <strain evidence="1 2">DSM 102983</strain>
    </source>
</reference>
<gene>
    <name evidence="1" type="ORF">GGQ57_002875</name>
</gene>
<comment type="caution">
    <text evidence="1">The sequence shown here is derived from an EMBL/GenBank/DDBJ whole genome shotgun (WGS) entry which is preliminary data.</text>
</comment>
<proteinExistence type="predicted"/>
<name>A0ABR6KN72_9BACT</name>
<evidence type="ECO:0000313" key="1">
    <source>
        <dbReference type="EMBL" id="MBB4622966.1"/>
    </source>
</evidence>